<name>A0ABV2FH20_9STRE</name>
<sequence>MVRSTIFQMAILIAKIGQWFLTFLAGGICLGLLVAIFRGDLIEASLEHYPGNSQSVSNFLVILVLLFAIVIVSLMIYVAICTQSLFREMRDDRIFILKNIHLLYRILFCLITITLLQMIAKVGFSVIEINNVSQLSDFTFQDYWFHLILIGISCLGILVLKRGYQVETDYNEII</sequence>
<comment type="caution">
    <text evidence="2">The sequence shown here is derived from an EMBL/GenBank/DDBJ whole genome shotgun (WGS) entry which is preliminary data.</text>
</comment>
<dbReference type="RefSeq" id="WP_354364765.1">
    <property type="nucleotide sequence ID" value="NZ_JBEPLO010000008.1"/>
</dbReference>
<keyword evidence="1" id="KW-0812">Transmembrane</keyword>
<keyword evidence="1" id="KW-0472">Membrane</keyword>
<dbReference type="EMBL" id="JBEPLO010000008">
    <property type="protein sequence ID" value="MET3557859.1"/>
    <property type="molecule type" value="Genomic_DNA"/>
</dbReference>
<protein>
    <submittedName>
        <fullName evidence="2">Magnesium-transporting ATPase (P-type)</fullName>
    </submittedName>
</protein>
<feature type="transmembrane region" description="Helical" evidence="1">
    <location>
        <begin position="59"/>
        <end position="81"/>
    </location>
</feature>
<keyword evidence="3" id="KW-1185">Reference proteome</keyword>
<proteinExistence type="predicted"/>
<feature type="transmembrane region" description="Helical" evidence="1">
    <location>
        <begin position="20"/>
        <end position="39"/>
    </location>
</feature>
<dbReference type="Proteomes" id="UP001549122">
    <property type="component" value="Unassembled WGS sequence"/>
</dbReference>
<accession>A0ABV2FH20</accession>
<feature type="transmembrane region" description="Helical" evidence="1">
    <location>
        <begin position="102"/>
        <end position="123"/>
    </location>
</feature>
<reference evidence="2 3" key="1">
    <citation type="submission" date="2024-06" db="EMBL/GenBank/DDBJ databases">
        <title>Genomic Encyclopedia of Type Strains, Phase IV (KMG-IV): sequencing the most valuable type-strain genomes for metagenomic binning, comparative biology and taxonomic classification.</title>
        <authorList>
            <person name="Goeker M."/>
        </authorList>
    </citation>
    <scope>NUCLEOTIDE SEQUENCE [LARGE SCALE GENOMIC DNA]</scope>
    <source>
        <strain evidence="2 3">DSM 28303</strain>
    </source>
</reference>
<organism evidence="2 3">
    <name type="scientific">Streptococcus rupicaprae</name>
    <dbReference type="NCBI Taxonomy" id="759619"/>
    <lineage>
        <taxon>Bacteria</taxon>
        <taxon>Bacillati</taxon>
        <taxon>Bacillota</taxon>
        <taxon>Bacilli</taxon>
        <taxon>Lactobacillales</taxon>
        <taxon>Streptococcaceae</taxon>
        <taxon>Streptococcus</taxon>
    </lineage>
</organism>
<keyword evidence="1" id="KW-1133">Transmembrane helix</keyword>
<evidence type="ECO:0000256" key="1">
    <source>
        <dbReference type="SAM" id="Phobius"/>
    </source>
</evidence>
<gene>
    <name evidence="2" type="ORF">ABID29_000971</name>
</gene>
<evidence type="ECO:0000313" key="2">
    <source>
        <dbReference type="EMBL" id="MET3557859.1"/>
    </source>
</evidence>
<feature type="transmembrane region" description="Helical" evidence="1">
    <location>
        <begin position="143"/>
        <end position="160"/>
    </location>
</feature>
<evidence type="ECO:0000313" key="3">
    <source>
        <dbReference type="Proteomes" id="UP001549122"/>
    </source>
</evidence>